<protein>
    <submittedName>
        <fullName evidence="2">Uncharacterized protein</fullName>
    </submittedName>
</protein>
<gene>
    <name evidence="2" type="ORF">GLOINDRAFT_25709</name>
</gene>
<dbReference type="AlphaFoldDB" id="U9U008"/>
<organism evidence="2">
    <name type="scientific">Rhizophagus irregularis (strain DAOM 181602 / DAOM 197198 / MUCL 43194)</name>
    <name type="common">Arbuscular mycorrhizal fungus</name>
    <name type="synonym">Glomus intraradices</name>
    <dbReference type="NCBI Taxonomy" id="747089"/>
    <lineage>
        <taxon>Eukaryota</taxon>
        <taxon>Fungi</taxon>
        <taxon>Fungi incertae sedis</taxon>
        <taxon>Mucoromycota</taxon>
        <taxon>Glomeromycotina</taxon>
        <taxon>Glomeromycetes</taxon>
        <taxon>Glomerales</taxon>
        <taxon>Glomeraceae</taxon>
        <taxon>Rhizophagus</taxon>
    </lineage>
</organism>
<dbReference type="EMBL" id="KI283606">
    <property type="protein sequence ID" value="ESA13744.1"/>
    <property type="molecule type" value="Genomic_DNA"/>
</dbReference>
<keyword evidence="1" id="KW-0812">Transmembrane</keyword>
<reference evidence="2" key="1">
    <citation type="submission" date="2013-07" db="EMBL/GenBank/DDBJ databases">
        <title>The genome of an arbuscular mycorrhizal fungus provides insights into the evolution of the oldest plant symbiosis.</title>
        <authorList>
            <consortium name="DOE Joint Genome Institute"/>
            <person name="Tisserant E."/>
            <person name="Malbreil M."/>
            <person name="Kuo A."/>
            <person name="Kohler A."/>
            <person name="Symeonidi A."/>
            <person name="Balestrini R."/>
            <person name="Charron P."/>
            <person name="Duensing N."/>
            <person name="Frei-dit-Frey N."/>
            <person name="Gianinazzi-Pearson V."/>
            <person name="Gilbert B."/>
            <person name="Handa Y."/>
            <person name="Hijri M."/>
            <person name="Kaul R."/>
            <person name="Kawaguchi M."/>
            <person name="Krajinski F."/>
            <person name="Lammers P."/>
            <person name="Lapierre D."/>
            <person name="Masclaux F.G."/>
            <person name="Murat C."/>
            <person name="Morin E."/>
            <person name="Ndikumana S."/>
            <person name="Pagni M."/>
            <person name="Petitpierre D."/>
            <person name="Requena N."/>
            <person name="Rosikiewicz P."/>
            <person name="Riley R."/>
            <person name="Saito K."/>
            <person name="San Clemente H."/>
            <person name="Shapiro H."/>
            <person name="van Tuinen D."/>
            <person name="Becard G."/>
            <person name="Bonfante P."/>
            <person name="Paszkowski U."/>
            <person name="Shachar-Hill Y."/>
            <person name="Young J.P."/>
            <person name="Sanders I.R."/>
            <person name="Henrissat B."/>
            <person name="Rensing S.A."/>
            <person name="Grigoriev I.V."/>
            <person name="Corradi N."/>
            <person name="Roux C."/>
            <person name="Martin F."/>
        </authorList>
    </citation>
    <scope>NUCLEOTIDE SEQUENCE</scope>
    <source>
        <strain evidence="2">DAOM 197198</strain>
    </source>
</reference>
<name>U9U008_RHIID</name>
<feature type="transmembrane region" description="Helical" evidence="1">
    <location>
        <begin position="12"/>
        <end position="37"/>
    </location>
</feature>
<keyword evidence="1" id="KW-0472">Membrane</keyword>
<sequence>MKFRIENVNVAVMGNCCLVKLLLCKFVAMSYTLLTLLQNAGKKVKKGEFLPISYGIISAVLDFE</sequence>
<proteinExistence type="predicted"/>
<accession>U9U008</accession>
<evidence type="ECO:0000256" key="1">
    <source>
        <dbReference type="SAM" id="Phobius"/>
    </source>
</evidence>
<keyword evidence="1" id="KW-1133">Transmembrane helix</keyword>
<dbReference type="HOGENOM" id="CLU_2868734_0_0_1"/>
<evidence type="ECO:0000313" key="2">
    <source>
        <dbReference type="EMBL" id="ESA13744.1"/>
    </source>
</evidence>